<dbReference type="InterPro" id="IPR015995">
    <property type="entry name" value="MlrC_N"/>
</dbReference>
<gene>
    <name evidence="3" type="ORF">FE782_15420</name>
</gene>
<dbReference type="EMBL" id="VCIW01000009">
    <property type="protein sequence ID" value="TLS51497.1"/>
    <property type="molecule type" value="Genomic_DNA"/>
</dbReference>
<evidence type="ECO:0000313" key="3">
    <source>
        <dbReference type="EMBL" id="TLS51497.1"/>
    </source>
</evidence>
<feature type="domain" description="Microcystin LR degradation protein MlrC C-terminal" evidence="1">
    <location>
        <begin position="298"/>
        <end position="471"/>
    </location>
</feature>
<comment type="caution">
    <text evidence="3">The sequence shown here is derived from an EMBL/GenBank/DDBJ whole genome shotgun (WGS) entry which is preliminary data.</text>
</comment>
<dbReference type="Pfam" id="PF07364">
    <property type="entry name" value="DUF1485"/>
    <property type="match status" value="1"/>
</dbReference>
<evidence type="ECO:0000313" key="4">
    <source>
        <dbReference type="Proteomes" id="UP000309676"/>
    </source>
</evidence>
<keyword evidence="4" id="KW-1185">Reference proteome</keyword>
<accession>A0A5R9G547</accession>
<dbReference type="Proteomes" id="UP000309676">
    <property type="component" value="Unassembled WGS sequence"/>
</dbReference>
<organism evidence="3 4">
    <name type="scientific">Paenibacillus antri</name>
    <dbReference type="NCBI Taxonomy" id="2582848"/>
    <lineage>
        <taxon>Bacteria</taxon>
        <taxon>Bacillati</taxon>
        <taxon>Bacillota</taxon>
        <taxon>Bacilli</taxon>
        <taxon>Bacillales</taxon>
        <taxon>Paenibacillaceae</taxon>
        <taxon>Paenibacillus</taxon>
    </lineage>
</organism>
<dbReference type="AlphaFoldDB" id="A0A5R9G547"/>
<dbReference type="Pfam" id="PF07171">
    <property type="entry name" value="MlrC_C"/>
    <property type="match status" value="1"/>
</dbReference>
<evidence type="ECO:0000259" key="1">
    <source>
        <dbReference type="Pfam" id="PF07171"/>
    </source>
</evidence>
<dbReference type="PIRSF" id="PIRSF012702">
    <property type="entry name" value="UCP012702"/>
    <property type="match status" value="1"/>
</dbReference>
<dbReference type="RefSeq" id="WP_138195109.1">
    <property type="nucleotide sequence ID" value="NZ_VCIW01000009.1"/>
</dbReference>
<proteinExistence type="predicted"/>
<dbReference type="OrthoDB" id="9815420at2"/>
<dbReference type="InterPro" id="IPR009197">
    <property type="entry name" value="MlrC"/>
</dbReference>
<sequence length="481" mass="51500">MNIAVGGLFHETNTFVALRTELPQFQRCALLRGGDIVDRYRGTEGTWGGIIDRAEALGVRLSPALYAEAVPGGVVEHASFLQLAEELVASLDAGADGILLVLHGAMVTSEEQDAEGWLLRRCRERFGPDVPIVCTIDLHANVSPEMVTLSHCLVGYDTYPHTDYYPRAVEAVDILHGILLGDLSPTSSLYKPSAMPAVQSMLTDAPPMNTLIDLAHRIEKEPGVVNVTITGGFPYADVYWAGMGFIVTTNGDPAGAKRRARDIGRAFEAMERQFAVTLPSPDEGVVLAKASNVYPVVLVDSSDNVGGGSSGDGTDVLAAILRHGLKPSVVMLADPEAVLAAIEAGIGGLLSTKVGGKTDRLHGDSVAIRGTVARLSDGHYRSERTGEPKYMGLTAVVDCDGVYIVLTTERVPAFDLAAIESVGLHLKHMRYIAVKGAVQWKSSYGRIARASVEVDAAGVTSASFRRFRYARLRSGMFPIER</sequence>
<protein>
    <submittedName>
        <fullName evidence="3">M81 family metallopeptidase</fullName>
    </submittedName>
</protein>
<feature type="domain" description="Microcystin LR degradation protein MlrC N-terminal" evidence="2">
    <location>
        <begin position="3"/>
        <end position="287"/>
    </location>
</feature>
<evidence type="ECO:0000259" key="2">
    <source>
        <dbReference type="Pfam" id="PF07364"/>
    </source>
</evidence>
<name>A0A5R9G547_9BACL</name>
<dbReference type="InterPro" id="IPR010799">
    <property type="entry name" value="MlrC_C"/>
</dbReference>
<reference evidence="3 4" key="1">
    <citation type="submission" date="2019-05" db="EMBL/GenBank/DDBJ databases">
        <authorList>
            <person name="Narsing Rao M.P."/>
            <person name="Li W.J."/>
        </authorList>
    </citation>
    <scope>NUCLEOTIDE SEQUENCE [LARGE SCALE GENOMIC DNA]</scope>
    <source>
        <strain evidence="3 4">SYSU_K30003</strain>
    </source>
</reference>